<feature type="transmembrane region" description="Helical" evidence="4">
    <location>
        <begin position="899"/>
        <end position="917"/>
    </location>
</feature>
<dbReference type="AlphaFoldDB" id="A0A7L6N2I5"/>
<dbReference type="GO" id="GO:0016757">
    <property type="term" value="F:glycosyltransferase activity"/>
    <property type="evidence" value="ECO:0007669"/>
    <property type="project" value="UniProtKB-KW"/>
</dbReference>
<organism evidence="6 7">
    <name type="scientific">Hujiaoplasma nucleasis</name>
    <dbReference type="NCBI Taxonomy" id="2725268"/>
    <lineage>
        <taxon>Bacteria</taxon>
        <taxon>Bacillati</taxon>
        <taxon>Mycoplasmatota</taxon>
        <taxon>Mollicutes</taxon>
        <taxon>Candidatus Izemoplasmatales</taxon>
        <taxon>Hujiaoplasmataceae</taxon>
        <taxon>Hujiaoplasma</taxon>
    </lineage>
</organism>
<dbReference type="SUPFAM" id="SSF53448">
    <property type="entry name" value="Nucleotide-diphospho-sugar transferases"/>
    <property type="match status" value="1"/>
</dbReference>
<feature type="transmembrane region" description="Helical" evidence="4">
    <location>
        <begin position="6"/>
        <end position="24"/>
    </location>
</feature>
<keyword evidence="3 6" id="KW-0808">Transferase</keyword>
<keyword evidence="4" id="KW-1133">Transmembrane helix</keyword>
<dbReference type="PANTHER" id="PTHR43630">
    <property type="entry name" value="POLY-BETA-1,6-N-ACETYL-D-GLUCOSAMINE SYNTHASE"/>
    <property type="match status" value="1"/>
</dbReference>
<sequence length="944" mass="110792">MIELLRVIYILAFIFIIIILVFIFNQKRKHIRKQVNEPIIRDYVFNVLENYQHQPLNFPQRRLFDSIQEIEEQLNLSKDALNKVRRNLFTEKYIESLKKQCQSPYKLKRLLAAHKLTYILSDHDFLTPMIIREKNPVILFYLLYFSINQMNQEIFDQVLMKVQGINHVVLERIAILIANHFSVFKAYVHKQETSFIYEHIFIQVMVARKQLSYDLPDEIDHYMRDLFTSKQSDSYRKLMTLYLSYLETINDPFLLDELVINHDFIDIKNYGYRAYANKKQWLFIEKLFKVLSHHQQENQLIIEAISNISQEPMILNKLFYYETVLSDDNQRKALAKILSEKIDYILLKLNSNEQSMAEKNISLILEHKYLSGFIAFINQNRDIDLERKIFNIIESTIKNHPDILDEILIYVDEEILNRYDYHSKTPEVVKKEVQAPELSKIIWLSIMFVIAIIFYPLLSILSHLGEFGQLSFYEIIKNFVLDTNRNLIYYFVAANIIYLMLMFVSLRGSYKQNELWFLKSLDLLYEDELLPAISIIAPAYNEEVNIITSVRSLLNLKYPKYEVIVVNDGSKDQTLNVLIKHFNLKRHHPFFLTALKTKAVRGIYKNPEYPHLIVVNKANGGKADALNVGINVAHYPYICGIDADSVLEQDALLRLMSSSLDYSHRPVALGGNIVPANGCKIDHGYIEDKQLPKESITRFQAIEYVRAFTTGRIGWSEAKSLLIISGAFGLFYKKDIIRIGGYITSSGLLKKDSVGEDMELVVRLTYERMKEKKKQYIGYVYHANCYTELPSDMKTLLKQRNRWHRGLLDILSYHRQILFNPKYKQIGFLATPYFYIFEVLGPFFEWIGYLMLILSFIFGFLSPTIVLAIFGLSIILGIIISLFSVLIQESQSEYMKKKDLWVLIVFAILENFGYRQLLSLHRIYSFFSALFEKGQWGEQKRKGI</sequence>
<feature type="transmembrane region" description="Helical" evidence="4">
    <location>
        <begin position="833"/>
        <end position="858"/>
    </location>
</feature>
<feature type="transmembrane region" description="Helical" evidence="4">
    <location>
        <begin position="864"/>
        <end position="887"/>
    </location>
</feature>
<gene>
    <name evidence="6" type="ORF">HF295_01855</name>
</gene>
<accession>A0A7L6N2I5</accession>
<proteinExistence type="inferred from homology"/>
<protein>
    <submittedName>
        <fullName evidence="6">Glycosyltransferase family 2 protein</fullName>
    </submittedName>
</protein>
<evidence type="ECO:0000259" key="5">
    <source>
        <dbReference type="Pfam" id="PF00535"/>
    </source>
</evidence>
<dbReference type="InterPro" id="IPR001173">
    <property type="entry name" value="Glyco_trans_2-like"/>
</dbReference>
<dbReference type="Pfam" id="PF00535">
    <property type="entry name" value="Glycos_transf_2"/>
    <property type="match status" value="1"/>
</dbReference>
<evidence type="ECO:0000256" key="1">
    <source>
        <dbReference type="ARBA" id="ARBA00006739"/>
    </source>
</evidence>
<dbReference type="PANTHER" id="PTHR43630:SF1">
    <property type="entry name" value="POLY-BETA-1,6-N-ACETYL-D-GLUCOSAMINE SYNTHASE"/>
    <property type="match status" value="1"/>
</dbReference>
<reference evidence="6 7" key="1">
    <citation type="submission" date="2020-04" db="EMBL/GenBank/DDBJ databases">
        <authorList>
            <person name="Zheng R.K."/>
            <person name="Sun C.M."/>
        </authorList>
    </citation>
    <scope>NUCLEOTIDE SEQUENCE [LARGE SCALE GENOMIC DNA]</scope>
    <source>
        <strain evidence="7">zrk29</strain>
    </source>
</reference>
<comment type="similarity">
    <text evidence="1">Belongs to the glycosyltransferase 2 family.</text>
</comment>
<dbReference type="Gene3D" id="3.90.550.10">
    <property type="entry name" value="Spore Coat Polysaccharide Biosynthesis Protein SpsA, Chain A"/>
    <property type="match status" value="1"/>
</dbReference>
<dbReference type="RefSeq" id="WP_312032150.1">
    <property type="nucleotide sequence ID" value="NZ_CP051151.1"/>
</dbReference>
<keyword evidence="7" id="KW-1185">Reference proteome</keyword>
<dbReference type="KEGG" id="tbk:HF295_01855"/>
<keyword evidence="2" id="KW-0328">Glycosyltransferase</keyword>
<dbReference type="EMBL" id="CP051151">
    <property type="protein sequence ID" value="QLY39672.1"/>
    <property type="molecule type" value="Genomic_DNA"/>
</dbReference>
<dbReference type="InterPro" id="IPR029044">
    <property type="entry name" value="Nucleotide-diphossugar_trans"/>
</dbReference>
<dbReference type="CDD" id="cd06423">
    <property type="entry name" value="CESA_like"/>
    <property type="match status" value="1"/>
</dbReference>
<evidence type="ECO:0000313" key="7">
    <source>
        <dbReference type="Proteomes" id="UP000512167"/>
    </source>
</evidence>
<feature type="transmembrane region" description="Helical" evidence="4">
    <location>
        <begin position="441"/>
        <end position="461"/>
    </location>
</feature>
<evidence type="ECO:0000256" key="3">
    <source>
        <dbReference type="ARBA" id="ARBA00022679"/>
    </source>
</evidence>
<evidence type="ECO:0000256" key="4">
    <source>
        <dbReference type="SAM" id="Phobius"/>
    </source>
</evidence>
<keyword evidence="4" id="KW-0472">Membrane</keyword>
<feature type="domain" description="Glycosyltransferase 2-like" evidence="5">
    <location>
        <begin position="534"/>
        <end position="657"/>
    </location>
</feature>
<keyword evidence="4" id="KW-0812">Transmembrane</keyword>
<dbReference type="Proteomes" id="UP000512167">
    <property type="component" value="Chromosome"/>
</dbReference>
<evidence type="ECO:0000313" key="6">
    <source>
        <dbReference type="EMBL" id="QLY39672.1"/>
    </source>
</evidence>
<feature type="transmembrane region" description="Helical" evidence="4">
    <location>
        <begin position="487"/>
        <end position="506"/>
    </location>
</feature>
<name>A0A7L6N2I5_9MOLU</name>
<evidence type="ECO:0000256" key="2">
    <source>
        <dbReference type="ARBA" id="ARBA00022676"/>
    </source>
</evidence>